<evidence type="ECO:0000259" key="1">
    <source>
        <dbReference type="Pfam" id="PF00501"/>
    </source>
</evidence>
<dbReference type="AlphaFoldDB" id="L8H4Z8"/>
<gene>
    <name evidence="2" type="ORF">ACA1_124590</name>
</gene>
<dbReference type="KEGG" id="acan:ACA1_124590"/>
<feature type="non-terminal residue" evidence="2">
    <location>
        <position position="284"/>
    </location>
</feature>
<accession>L8H4Z8</accession>
<dbReference type="GO" id="GO:0043041">
    <property type="term" value="P:amino acid activation for nonribosomal peptide biosynthetic process"/>
    <property type="evidence" value="ECO:0007669"/>
    <property type="project" value="TreeGrafter"/>
</dbReference>
<dbReference type="InterPro" id="IPR000873">
    <property type="entry name" value="AMP-dep_synth/lig_dom"/>
</dbReference>
<dbReference type="InterPro" id="IPR045851">
    <property type="entry name" value="AMP-bd_C_sf"/>
</dbReference>
<dbReference type="STRING" id="1257118.L8H4Z8"/>
<sequence>MVSSAIQRDGFRLKTLLEERLAARDPITIMQATPASWRMLWYVAARPPALLAVAAGWQGDAEHLRIWCGGEAMTCDLARQLLPRCAALWNMYGPTETTVWASALRVTLEHTQGSSIPVGGKEHNSQFFLLDAYRQLVPAGVLGELYIAGDGVGSYVDPEMTERSFVDNPFKLKYLPHSSDKMFRVGDVLRYKDGDDNTLEFLGRVDHQVKIRGYRIELEEIMNCVYQHRSVKECLVVAREPDYAGGEKYLVAYIIMESSVVGDDVSSAGGGDVSSNHHEAKARM</sequence>
<dbReference type="Gene3D" id="3.30.300.30">
    <property type="match status" value="1"/>
</dbReference>
<proteinExistence type="predicted"/>
<dbReference type="GO" id="GO:0005737">
    <property type="term" value="C:cytoplasm"/>
    <property type="evidence" value="ECO:0007669"/>
    <property type="project" value="TreeGrafter"/>
</dbReference>
<dbReference type="PANTHER" id="PTHR45527">
    <property type="entry name" value="NONRIBOSOMAL PEPTIDE SYNTHETASE"/>
    <property type="match status" value="1"/>
</dbReference>
<dbReference type="EMBL" id="KB007931">
    <property type="protein sequence ID" value="ELR19808.1"/>
    <property type="molecule type" value="Genomic_DNA"/>
</dbReference>
<dbReference type="Gene3D" id="2.30.38.10">
    <property type="entry name" value="Luciferase, Domain 3"/>
    <property type="match status" value="1"/>
</dbReference>
<feature type="domain" description="AMP-dependent synthetase/ligase" evidence="1">
    <location>
        <begin position="22"/>
        <end position="152"/>
    </location>
</feature>
<organism evidence="2 3">
    <name type="scientific">Acanthamoeba castellanii (strain ATCC 30010 / Neff)</name>
    <dbReference type="NCBI Taxonomy" id="1257118"/>
    <lineage>
        <taxon>Eukaryota</taxon>
        <taxon>Amoebozoa</taxon>
        <taxon>Discosea</taxon>
        <taxon>Longamoebia</taxon>
        <taxon>Centramoebida</taxon>
        <taxon>Acanthamoebidae</taxon>
        <taxon>Acanthamoeba</taxon>
    </lineage>
</organism>
<dbReference type="Proteomes" id="UP000011083">
    <property type="component" value="Unassembled WGS sequence"/>
</dbReference>
<dbReference type="GeneID" id="14920632"/>
<protein>
    <submittedName>
        <fullName evidence="2">Peptide synthetase, putative</fullName>
    </submittedName>
</protein>
<dbReference type="GO" id="GO:0044550">
    <property type="term" value="P:secondary metabolite biosynthetic process"/>
    <property type="evidence" value="ECO:0007669"/>
    <property type="project" value="TreeGrafter"/>
</dbReference>
<keyword evidence="3" id="KW-1185">Reference proteome</keyword>
<evidence type="ECO:0000313" key="3">
    <source>
        <dbReference type="Proteomes" id="UP000011083"/>
    </source>
</evidence>
<dbReference type="OrthoDB" id="20372at2759"/>
<dbReference type="PANTHER" id="PTHR45527:SF1">
    <property type="entry name" value="FATTY ACID SYNTHASE"/>
    <property type="match status" value="1"/>
</dbReference>
<dbReference type="Gene3D" id="3.40.50.980">
    <property type="match status" value="1"/>
</dbReference>
<dbReference type="Pfam" id="PF00501">
    <property type="entry name" value="AMP-binding"/>
    <property type="match status" value="1"/>
</dbReference>
<dbReference type="SUPFAM" id="SSF56801">
    <property type="entry name" value="Acetyl-CoA synthetase-like"/>
    <property type="match status" value="1"/>
</dbReference>
<dbReference type="VEuPathDB" id="AmoebaDB:ACA1_124590"/>
<dbReference type="RefSeq" id="XP_004341903.1">
    <property type="nucleotide sequence ID" value="XM_004341855.1"/>
</dbReference>
<dbReference type="GO" id="GO:0031177">
    <property type="term" value="F:phosphopantetheine binding"/>
    <property type="evidence" value="ECO:0007669"/>
    <property type="project" value="TreeGrafter"/>
</dbReference>
<reference evidence="2 3" key="1">
    <citation type="journal article" date="2013" name="Genome Biol.">
        <title>Genome of Acanthamoeba castellanii highlights extensive lateral gene transfer and early evolution of tyrosine kinase signaling.</title>
        <authorList>
            <person name="Clarke M."/>
            <person name="Lohan A.J."/>
            <person name="Liu B."/>
            <person name="Lagkouvardos I."/>
            <person name="Roy S."/>
            <person name="Zafar N."/>
            <person name="Bertelli C."/>
            <person name="Schilde C."/>
            <person name="Kianianmomeni A."/>
            <person name="Burglin T.R."/>
            <person name="Frech C."/>
            <person name="Turcotte B."/>
            <person name="Kopec K.O."/>
            <person name="Synnott J.M."/>
            <person name="Choo C."/>
            <person name="Paponov I."/>
            <person name="Finkler A."/>
            <person name="Soon Heng Tan C."/>
            <person name="Hutchins A.P."/>
            <person name="Weinmeier T."/>
            <person name="Rattei T."/>
            <person name="Chu J.S."/>
            <person name="Gimenez G."/>
            <person name="Irimia M."/>
            <person name="Rigden D.J."/>
            <person name="Fitzpatrick D.A."/>
            <person name="Lorenzo-Morales J."/>
            <person name="Bateman A."/>
            <person name="Chiu C.H."/>
            <person name="Tang P."/>
            <person name="Hegemann P."/>
            <person name="Fromm H."/>
            <person name="Raoult D."/>
            <person name="Greub G."/>
            <person name="Miranda-Saavedra D."/>
            <person name="Chen N."/>
            <person name="Nash P."/>
            <person name="Ginger M.L."/>
            <person name="Horn M."/>
            <person name="Schaap P."/>
            <person name="Caler L."/>
            <person name="Loftus B."/>
        </authorList>
    </citation>
    <scope>NUCLEOTIDE SEQUENCE [LARGE SCALE GENOMIC DNA]</scope>
    <source>
        <strain evidence="2 3">Neff</strain>
    </source>
</reference>
<name>L8H4Z8_ACACF</name>
<evidence type="ECO:0000313" key="2">
    <source>
        <dbReference type="EMBL" id="ELR19808.1"/>
    </source>
</evidence>